<protein>
    <submittedName>
        <fullName evidence="1">Uncharacterized protein</fullName>
    </submittedName>
</protein>
<dbReference type="EMBL" id="PKPP01007035">
    <property type="protein sequence ID" value="PWA54572.1"/>
    <property type="molecule type" value="Genomic_DNA"/>
</dbReference>
<keyword evidence="2" id="KW-1185">Reference proteome</keyword>
<reference evidence="1 2" key="1">
    <citation type="journal article" date="2018" name="Mol. Plant">
        <title>The genome of Artemisia annua provides insight into the evolution of Asteraceae family and artemisinin biosynthesis.</title>
        <authorList>
            <person name="Shen Q."/>
            <person name="Zhang L."/>
            <person name="Liao Z."/>
            <person name="Wang S."/>
            <person name="Yan T."/>
            <person name="Shi P."/>
            <person name="Liu M."/>
            <person name="Fu X."/>
            <person name="Pan Q."/>
            <person name="Wang Y."/>
            <person name="Lv Z."/>
            <person name="Lu X."/>
            <person name="Zhang F."/>
            <person name="Jiang W."/>
            <person name="Ma Y."/>
            <person name="Chen M."/>
            <person name="Hao X."/>
            <person name="Li L."/>
            <person name="Tang Y."/>
            <person name="Lv G."/>
            <person name="Zhou Y."/>
            <person name="Sun X."/>
            <person name="Brodelius P.E."/>
            <person name="Rose J.K.C."/>
            <person name="Tang K."/>
        </authorList>
    </citation>
    <scope>NUCLEOTIDE SEQUENCE [LARGE SCALE GENOMIC DNA]</scope>
    <source>
        <strain evidence="2">cv. Huhao1</strain>
        <tissue evidence="1">Leaf</tissue>
    </source>
</reference>
<dbReference type="Proteomes" id="UP000245207">
    <property type="component" value="Unassembled WGS sequence"/>
</dbReference>
<comment type="caution">
    <text evidence="1">The sequence shown here is derived from an EMBL/GenBank/DDBJ whole genome shotgun (WGS) entry which is preliminary data.</text>
</comment>
<gene>
    <name evidence="1" type="ORF">CTI12_AA316220</name>
</gene>
<dbReference type="OrthoDB" id="586794at2759"/>
<sequence length="128" mass="15060">MNMGFQELMERCHNTGYKKLSMGKKPVGTSRRCGMMRRMNRRLKGFRFMITRKLKWRSFWIAMMPLRKTFSICCEMLNQMKVDGSYPAISQWGLPVLAHPSSRCRRNYPSNVSFYRKPADNISHIVSA</sequence>
<accession>A0A2U1LZX8</accession>
<evidence type="ECO:0000313" key="2">
    <source>
        <dbReference type="Proteomes" id="UP000245207"/>
    </source>
</evidence>
<proteinExistence type="predicted"/>
<name>A0A2U1LZX8_ARTAN</name>
<evidence type="ECO:0000313" key="1">
    <source>
        <dbReference type="EMBL" id="PWA54572.1"/>
    </source>
</evidence>
<organism evidence="1 2">
    <name type="scientific">Artemisia annua</name>
    <name type="common">Sweet wormwood</name>
    <dbReference type="NCBI Taxonomy" id="35608"/>
    <lineage>
        <taxon>Eukaryota</taxon>
        <taxon>Viridiplantae</taxon>
        <taxon>Streptophyta</taxon>
        <taxon>Embryophyta</taxon>
        <taxon>Tracheophyta</taxon>
        <taxon>Spermatophyta</taxon>
        <taxon>Magnoliopsida</taxon>
        <taxon>eudicotyledons</taxon>
        <taxon>Gunneridae</taxon>
        <taxon>Pentapetalae</taxon>
        <taxon>asterids</taxon>
        <taxon>campanulids</taxon>
        <taxon>Asterales</taxon>
        <taxon>Asteraceae</taxon>
        <taxon>Asteroideae</taxon>
        <taxon>Anthemideae</taxon>
        <taxon>Artemisiinae</taxon>
        <taxon>Artemisia</taxon>
    </lineage>
</organism>
<dbReference type="AlphaFoldDB" id="A0A2U1LZX8"/>